<feature type="transmembrane region" description="Helical" evidence="6">
    <location>
        <begin position="205"/>
        <end position="224"/>
    </location>
</feature>
<dbReference type="AlphaFoldDB" id="A0A5M8Q3G7"/>
<dbReference type="PANTHER" id="PTHR19432:SF76">
    <property type="entry name" value="TRANSPORTER, PUTATIVE (EUROFUNG)-RELATED"/>
    <property type="match status" value="1"/>
</dbReference>
<feature type="transmembrane region" description="Helical" evidence="6">
    <location>
        <begin position="532"/>
        <end position="551"/>
    </location>
</feature>
<feature type="transmembrane region" description="Helical" evidence="6">
    <location>
        <begin position="365"/>
        <end position="385"/>
    </location>
</feature>
<comment type="subcellular location">
    <subcellularLocation>
        <location evidence="1">Membrane</location>
        <topology evidence="1">Multi-pass membrane protein</topology>
    </subcellularLocation>
</comment>
<evidence type="ECO:0000256" key="6">
    <source>
        <dbReference type="SAM" id="Phobius"/>
    </source>
</evidence>
<keyword evidence="2" id="KW-0813">Transport</keyword>
<keyword evidence="4 6" id="KW-1133">Transmembrane helix</keyword>
<evidence type="ECO:0000256" key="1">
    <source>
        <dbReference type="ARBA" id="ARBA00004141"/>
    </source>
</evidence>
<protein>
    <submittedName>
        <fullName evidence="7">MFS general substrate transporter</fullName>
    </submittedName>
</protein>
<gene>
    <name evidence="7" type="ORF">FRX48_00679</name>
</gene>
<organism evidence="7 8">
    <name type="scientific">Lasallia pustulata</name>
    <dbReference type="NCBI Taxonomy" id="136370"/>
    <lineage>
        <taxon>Eukaryota</taxon>
        <taxon>Fungi</taxon>
        <taxon>Dikarya</taxon>
        <taxon>Ascomycota</taxon>
        <taxon>Pezizomycotina</taxon>
        <taxon>Lecanoromycetes</taxon>
        <taxon>OSLEUM clade</taxon>
        <taxon>Umbilicariomycetidae</taxon>
        <taxon>Umbilicariales</taxon>
        <taxon>Umbilicariaceae</taxon>
        <taxon>Lasallia</taxon>
    </lineage>
</organism>
<feature type="transmembrane region" description="Helical" evidence="6">
    <location>
        <begin position="20"/>
        <end position="38"/>
    </location>
</feature>
<evidence type="ECO:0000313" key="8">
    <source>
        <dbReference type="Proteomes" id="UP000324767"/>
    </source>
</evidence>
<accession>A0A5M8Q3G7</accession>
<evidence type="ECO:0000313" key="7">
    <source>
        <dbReference type="EMBL" id="KAA6415960.1"/>
    </source>
</evidence>
<evidence type="ECO:0000256" key="4">
    <source>
        <dbReference type="ARBA" id="ARBA00022989"/>
    </source>
</evidence>
<dbReference type="PANTHER" id="PTHR19432">
    <property type="entry name" value="SUGAR TRANSPORTER"/>
    <property type="match status" value="1"/>
</dbReference>
<name>A0A5M8Q3G7_9LECA</name>
<comment type="caution">
    <text evidence="7">The sequence shown here is derived from an EMBL/GenBank/DDBJ whole genome shotgun (WGS) entry which is preliminary data.</text>
</comment>
<keyword evidence="5 6" id="KW-0472">Membrane</keyword>
<proteinExistence type="predicted"/>
<evidence type="ECO:0000256" key="2">
    <source>
        <dbReference type="ARBA" id="ARBA00022448"/>
    </source>
</evidence>
<dbReference type="GO" id="GO:0008506">
    <property type="term" value="F:sucrose:proton symporter activity"/>
    <property type="evidence" value="ECO:0007669"/>
    <property type="project" value="TreeGrafter"/>
</dbReference>
<feature type="transmembrane region" description="Helical" evidence="6">
    <location>
        <begin position="167"/>
        <end position="185"/>
    </location>
</feature>
<dbReference type="SUPFAM" id="SSF103473">
    <property type="entry name" value="MFS general substrate transporter"/>
    <property type="match status" value="1"/>
</dbReference>
<evidence type="ECO:0000256" key="3">
    <source>
        <dbReference type="ARBA" id="ARBA00022692"/>
    </source>
</evidence>
<feature type="transmembrane region" description="Helical" evidence="6">
    <location>
        <begin position="310"/>
        <end position="333"/>
    </location>
</feature>
<feature type="transmembrane region" description="Helical" evidence="6">
    <location>
        <begin position="391"/>
        <end position="414"/>
    </location>
</feature>
<dbReference type="Pfam" id="PF13347">
    <property type="entry name" value="MFS_2"/>
    <property type="match status" value="1"/>
</dbReference>
<dbReference type="OrthoDB" id="28755at2759"/>
<feature type="transmembrane region" description="Helical" evidence="6">
    <location>
        <begin position="91"/>
        <end position="111"/>
    </location>
</feature>
<dbReference type="GO" id="GO:0005886">
    <property type="term" value="C:plasma membrane"/>
    <property type="evidence" value="ECO:0007669"/>
    <property type="project" value="TreeGrafter"/>
</dbReference>
<dbReference type="Gene3D" id="1.20.1250.20">
    <property type="entry name" value="MFS general substrate transporter like domains"/>
    <property type="match status" value="1"/>
</dbReference>
<dbReference type="EMBL" id="VXIT01000001">
    <property type="protein sequence ID" value="KAA6415960.1"/>
    <property type="molecule type" value="Genomic_DNA"/>
</dbReference>
<feature type="transmembrane region" description="Helical" evidence="6">
    <location>
        <begin position="261"/>
        <end position="281"/>
    </location>
</feature>
<feature type="transmembrane region" description="Helical" evidence="6">
    <location>
        <begin position="58"/>
        <end position="79"/>
    </location>
</feature>
<dbReference type="Proteomes" id="UP000324767">
    <property type="component" value="Unassembled WGS sequence"/>
</dbReference>
<reference evidence="7 8" key="1">
    <citation type="submission" date="2019-09" db="EMBL/GenBank/DDBJ databases">
        <title>The hologenome of the rock-dwelling lichen Lasallia pustulata.</title>
        <authorList>
            <person name="Greshake Tzovaras B."/>
            <person name="Segers F."/>
            <person name="Bicker A."/>
            <person name="Dal Grande F."/>
            <person name="Otte J."/>
            <person name="Hankeln T."/>
            <person name="Schmitt I."/>
            <person name="Ebersberger I."/>
        </authorList>
    </citation>
    <scope>NUCLEOTIDE SEQUENCE [LARGE SCALE GENOMIC DNA]</scope>
    <source>
        <strain evidence="7">A1-1</strain>
    </source>
</reference>
<evidence type="ECO:0000256" key="5">
    <source>
        <dbReference type="ARBA" id="ARBA00023136"/>
    </source>
</evidence>
<dbReference type="InterPro" id="IPR036259">
    <property type="entry name" value="MFS_trans_sf"/>
</dbReference>
<feature type="transmembrane region" description="Helical" evidence="6">
    <location>
        <begin position="123"/>
        <end position="146"/>
    </location>
</feature>
<feature type="transmembrane region" description="Helical" evidence="6">
    <location>
        <begin position="477"/>
        <end position="504"/>
    </location>
</feature>
<keyword evidence="3 6" id="KW-0812">Transmembrane</keyword>
<sequence length="558" mass="59913">MPQAASWAGTPTVRGSTESMRMALLTFSLIGLQITWGIEMTYCTPYLLQLGLTKSRTSLVWIAGPLSGLIMQPIVGVIADRSRSKWGRRRPFMIGGSIIVAACLLVLGWTADIVGLFTSKPDTARSCTIALAVLSIYAVDFAINAVQSSSRSLIVDTLPISKQQLGSAWASRMIGIGHLVGYAAGTVDLLKIFGTTLGDSQFKQLTVIATAALLAAVGITSYAVEERVLISTRDSDAKSGAVRMVAHILKTTLHLPNRIQAICWIQFWSWIGWFPFLFYSATWVGETYFRYDATKTAQESSDALGDIGRIGSLSLVVFSVVTLVSSVLLPWIVESPEDEKPGFTPRPPPSIAPLVNTINKYKPDLLTAWTFSHFVFAGAMMLAPFVRSVRFATILVSICGIPWALACWAPFAFIGIEINRLTAPTTILANGSSYRRLSTDSADSAPPSPSLLRLHHLDIDDPSAPAPSSATGETAGIYLGILNLFTTLPQFVGTFISMIVFSVLEPGKSPELAGEGAPTGEAEAEVRKGPNAIAVCLFIGAVSAVGAAYATRRLKFVR</sequence>